<organism evidence="2 3">
    <name type="scientific">Helianthus annuus</name>
    <name type="common">Common sunflower</name>
    <dbReference type="NCBI Taxonomy" id="4232"/>
    <lineage>
        <taxon>Eukaryota</taxon>
        <taxon>Viridiplantae</taxon>
        <taxon>Streptophyta</taxon>
        <taxon>Embryophyta</taxon>
        <taxon>Tracheophyta</taxon>
        <taxon>Spermatophyta</taxon>
        <taxon>Magnoliopsida</taxon>
        <taxon>eudicotyledons</taxon>
        <taxon>Gunneridae</taxon>
        <taxon>Pentapetalae</taxon>
        <taxon>asterids</taxon>
        <taxon>campanulids</taxon>
        <taxon>Asterales</taxon>
        <taxon>Asteraceae</taxon>
        <taxon>Asteroideae</taxon>
        <taxon>Heliantheae alliance</taxon>
        <taxon>Heliantheae</taxon>
        <taxon>Helianthus</taxon>
    </lineage>
</organism>
<reference evidence="2" key="2">
    <citation type="submission" date="2020-06" db="EMBL/GenBank/DDBJ databases">
        <title>Helianthus annuus Genome sequencing and assembly Release 2.</title>
        <authorList>
            <person name="Gouzy J."/>
            <person name="Langlade N."/>
            <person name="Munos S."/>
        </authorList>
    </citation>
    <scope>NUCLEOTIDE SEQUENCE</scope>
    <source>
        <tissue evidence="2">Leaves</tissue>
    </source>
</reference>
<dbReference type="SUPFAM" id="SSF52833">
    <property type="entry name" value="Thioredoxin-like"/>
    <property type="match status" value="1"/>
</dbReference>
<dbReference type="InterPro" id="IPR036249">
    <property type="entry name" value="Thioredoxin-like_sf"/>
</dbReference>
<sequence>MSEAGEFEDEDEIDKTKLQLQLPRVFIGGKYIGGAEEVKQLHETGELKKFVERLPAVTGGVCALCGDFRLAPMSSLLHLNCFFGHRSGGYGRKRRFRIFHLNESYKFFLLFFLIFIGWVMRVLCLD</sequence>
<name>A0A9K3II97_HELAN</name>
<evidence type="ECO:0000313" key="3">
    <source>
        <dbReference type="Proteomes" id="UP000215914"/>
    </source>
</evidence>
<keyword evidence="1" id="KW-0472">Membrane</keyword>
<protein>
    <submittedName>
        <fullName evidence="2">Glutaredoxin, Thioredoxin-like superfamily</fullName>
    </submittedName>
</protein>
<dbReference type="PANTHER" id="PTHR45669:SF26">
    <property type="entry name" value="GLUTAREDOXIN DOMAIN-CONTAINING PROTEIN"/>
    <property type="match status" value="1"/>
</dbReference>
<dbReference type="Gene3D" id="3.40.30.10">
    <property type="entry name" value="Glutaredoxin"/>
    <property type="match status" value="1"/>
</dbReference>
<keyword evidence="1" id="KW-1133">Transmembrane helix</keyword>
<reference evidence="2" key="1">
    <citation type="journal article" date="2017" name="Nature">
        <title>The sunflower genome provides insights into oil metabolism, flowering and Asterid evolution.</title>
        <authorList>
            <person name="Badouin H."/>
            <person name="Gouzy J."/>
            <person name="Grassa C.J."/>
            <person name="Murat F."/>
            <person name="Staton S.E."/>
            <person name="Cottret L."/>
            <person name="Lelandais-Briere C."/>
            <person name="Owens G.L."/>
            <person name="Carrere S."/>
            <person name="Mayjonade B."/>
            <person name="Legrand L."/>
            <person name="Gill N."/>
            <person name="Kane N.C."/>
            <person name="Bowers J.E."/>
            <person name="Hubner S."/>
            <person name="Bellec A."/>
            <person name="Berard A."/>
            <person name="Berges H."/>
            <person name="Blanchet N."/>
            <person name="Boniface M.C."/>
            <person name="Brunel D."/>
            <person name="Catrice O."/>
            <person name="Chaidir N."/>
            <person name="Claudel C."/>
            <person name="Donnadieu C."/>
            <person name="Faraut T."/>
            <person name="Fievet G."/>
            <person name="Helmstetter N."/>
            <person name="King M."/>
            <person name="Knapp S.J."/>
            <person name="Lai Z."/>
            <person name="Le Paslier M.C."/>
            <person name="Lippi Y."/>
            <person name="Lorenzon L."/>
            <person name="Mandel J.R."/>
            <person name="Marage G."/>
            <person name="Marchand G."/>
            <person name="Marquand E."/>
            <person name="Bret-Mestries E."/>
            <person name="Morien E."/>
            <person name="Nambeesan S."/>
            <person name="Nguyen T."/>
            <person name="Pegot-Espagnet P."/>
            <person name="Pouilly N."/>
            <person name="Raftis F."/>
            <person name="Sallet E."/>
            <person name="Schiex T."/>
            <person name="Thomas J."/>
            <person name="Vandecasteele C."/>
            <person name="Vares D."/>
            <person name="Vear F."/>
            <person name="Vautrin S."/>
            <person name="Crespi M."/>
            <person name="Mangin B."/>
            <person name="Burke J.M."/>
            <person name="Salse J."/>
            <person name="Munos S."/>
            <person name="Vincourt P."/>
            <person name="Rieseberg L.H."/>
            <person name="Langlade N.B."/>
        </authorList>
    </citation>
    <scope>NUCLEOTIDE SEQUENCE</scope>
    <source>
        <tissue evidence="2">Leaves</tissue>
    </source>
</reference>
<dbReference type="Gramene" id="mRNA:HanXRQr2_Chr08g0357151">
    <property type="protein sequence ID" value="mRNA:HanXRQr2_Chr08g0357151"/>
    <property type="gene ID" value="HanXRQr2_Chr08g0357151"/>
</dbReference>
<comment type="caution">
    <text evidence="2">The sequence shown here is derived from an EMBL/GenBank/DDBJ whole genome shotgun (WGS) entry which is preliminary data.</text>
</comment>
<proteinExistence type="predicted"/>
<dbReference type="AlphaFoldDB" id="A0A9K3II97"/>
<dbReference type="EMBL" id="MNCJ02000323">
    <property type="protein sequence ID" value="KAF5796891.1"/>
    <property type="molecule type" value="Genomic_DNA"/>
</dbReference>
<evidence type="ECO:0000313" key="2">
    <source>
        <dbReference type="EMBL" id="KAF5796891.1"/>
    </source>
</evidence>
<keyword evidence="3" id="KW-1185">Reference proteome</keyword>
<evidence type="ECO:0000256" key="1">
    <source>
        <dbReference type="SAM" id="Phobius"/>
    </source>
</evidence>
<dbReference type="PROSITE" id="PS51354">
    <property type="entry name" value="GLUTAREDOXIN_2"/>
    <property type="match status" value="1"/>
</dbReference>
<gene>
    <name evidence="2" type="ORF">HanXRQr2_Chr08g0357151</name>
</gene>
<feature type="transmembrane region" description="Helical" evidence="1">
    <location>
        <begin position="104"/>
        <end position="123"/>
    </location>
</feature>
<keyword evidence="1" id="KW-0812">Transmembrane</keyword>
<dbReference type="PANTHER" id="PTHR45669">
    <property type="entry name" value="GLUTAREDOXIN DOMAIN-CONTAINING CYSTEINE-RICH PROTEIN CG12206-RELATED"/>
    <property type="match status" value="1"/>
</dbReference>
<dbReference type="Proteomes" id="UP000215914">
    <property type="component" value="Unassembled WGS sequence"/>
</dbReference>
<accession>A0A9K3II97</accession>